<name>A2PZU9_9VIRU</name>
<protein>
    <submittedName>
        <fullName evidence="1">GfV-B53-ORF1</fullName>
    </submittedName>
</protein>
<reference evidence="1 2" key="1">
    <citation type="journal article" date="2007" name="J. Virol.">
        <title>Genomic and morphological features of a banchine polydnavirus: comparison with bracoviruses and ichnoviruses.</title>
        <authorList>
            <person name="Lapointe R."/>
            <person name="Tanaka K."/>
            <person name="Barney W.E."/>
            <person name="Whitfield J.B."/>
            <person name="Banks J.C."/>
            <person name="Beliveau C."/>
            <person name="Stoltz D."/>
            <person name="Webb B.A."/>
            <person name="Cusson M."/>
        </authorList>
    </citation>
    <scope>NUCLEOTIDE SEQUENCE [LARGE SCALE GENOMIC DNA]</scope>
</reference>
<evidence type="ECO:0000313" key="2">
    <source>
        <dbReference type="Proteomes" id="UP000203987"/>
    </source>
</evidence>
<evidence type="ECO:0000313" key="1">
    <source>
        <dbReference type="EMBL" id="BAF45521.1"/>
    </source>
</evidence>
<dbReference type="KEGG" id="vg:5179577"/>
<accession>A2PZU9</accession>
<proteinExistence type="predicted"/>
<sequence length="106" mass="12121">MLDLHVVVIIFVKLSSHGYRDIKFVSLIFVSFTTESFVVFLGKYRALNEAKLKSSSLFIDSDLISSSIPYSSRITSYSLLPKIFTFSDDHNFLNPRFFSSSLSFDM</sequence>
<dbReference type="GeneID" id="5179577"/>
<organism evidence="1 2">
    <name type="scientific">Ichnoviriform fumiferanae</name>
    <dbReference type="NCBI Taxonomy" id="419435"/>
    <lineage>
        <taxon>Viruses</taxon>
        <taxon>Viruses incertae sedis</taxon>
        <taxon>Polydnaviriformidae</taxon>
        <taxon>Ichnoviriform</taxon>
    </lineage>
</organism>
<dbReference type="EMBL" id="AB289965">
    <property type="protein sequence ID" value="BAF45521.1"/>
    <property type="molecule type" value="Genomic_DNA"/>
</dbReference>
<dbReference type="Proteomes" id="UP000203987">
    <property type="component" value="Genome"/>
</dbReference>
<dbReference type="RefSeq" id="YP_001029389.1">
    <property type="nucleotide sequence ID" value="NC_008894.1"/>
</dbReference>